<protein>
    <submittedName>
        <fullName evidence="2">Uncharacterized protein</fullName>
    </submittedName>
</protein>
<evidence type="ECO:0000313" key="3">
    <source>
        <dbReference type="Proteomes" id="UP000016933"/>
    </source>
</evidence>
<feature type="region of interest" description="Disordered" evidence="1">
    <location>
        <begin position="1"/>
        <end position="35"/>
    </location>
</feature>
<dbReference type="Proteomes" id="UP000016933">
    <property type="component" value="Unassembled WGS sequence"/>
</dbReference>
<evidence type="ECO:0000256" key="1">
    <source>
        <dbReference type="SAM" id="MobiDB-lite"/>
    </source>
</evidence>
<proteinExistence type="predicted"/>
<feature type="compositionally biased region" description="Basic and acidic residues" evidence="1">
    <location>
        <begin position="14"/>
        <end position="32"/>
    </location>
</feature>
<sequence>MNATKSAQEAFKAGFDDSGKSLETHIGPKDVGKPNQTMTAVHLSLCAEWHFSEPHQPYFSFTGHDVGGDASENARERMGFR</sequence>
<dbReference type="HOGENOM" id="CLU_2573865_0_0_1"/>
<organism evidence="2 3">
    <name type="scientific">Dothistroma septosporum (strain NZE10 / CBS 128990)</name>
    <name type="common">Red band needle blight fungus</name>
    <name type="synonym">Mycosphaerella pini</name>
    <dbReference type="NCBI Taxonomy" id="675120"/>
    <lineage>
        <taxon>Eukaryota</taxon>
        <taxon>Fungi</taxon>
        <taxon>Dikarya</taxon>
        <taxon>Ascomycota</taxon>
        <taxon>Pezizomycotina</taxon>
        <taxon>Dothideomycetes</taxon>
        <taxon>Dothideomycetidae</taxon>
        <taxon>Mycosphaerellales</taxon>
        <taxon>Mycosphaerellaceae</taxon>
        <taxon>Dothistroma</taxon>
    </lineage>
</organism>
<keyword evidence="3" id="KW-1185">Reference proteome</keyword>
<dbReference type="EMBL" id="KB446543">
    <property type="protein sequence ID" value="EME40592.1"/>
    <property type="molecule type" value="Genomic_DNA"/>
</dbReference>
<gene>
    <name evidence="2" type="ORF">DOTSEDRAFT_74218</name>
</gene>
<reference evidence="3" key="1">
    <citation type="journal article" date="2012" name="PLoS Genet.">
        <title>The genomes of the fungal plant pathogens Cladosporium fulvum and Dothistroma septosporum reveal adaptation to different hosts and lifestyles but also signatures of common ancestry.</title>
        <authorList>
            <person name="de Wit P.J.G.M."/>
            <person name="van der Burgt A."/>
            <person name="Oekmen B."/>
            <person name="Stergiopoulos I."/>
            <person name="Abd-Elsalam K.A."/>
            <person name="Aerts A.L."/>
            <person name="Bahkali A.H."/>
            <person name="Beenen H.G."/>
            <person name="Chettri P."/>
            <person name="Cox M.P."/>
            <person name="Datema E."/>
            <person name="de Vries R.P."/>
            <person name="Dhillon B."/>
            <person name="Ganley A.R."/>
            <person name="Griffiths S.A."/>
            <person name="Guo Y."/>
            <person name="Hamelin R.C."/>
            <person name="Henrissat B."/>
            <person name="Kabir M.S."/>
            <person name="Jashni M.K."/>
            <person name="Kema G."/>
            <person name="Klaubauf S."/>
            <person name="Lapidus A."/>
            <person name="Levasseur A."/>
            <person name="Lindquist E."/>
            <person name="Mehrabi R."/>
            <person name="Ohm R.A."/>
            <person name="Owen T.J."/>
            <person name="Salamov A."/>
            <person name="Schwelm A."/>
            <person name="Schijlen E."/>
            <person name="Sun H."/>
            <person name="van den Burg H.A."/>
            <person name="van Ham R.C.H.J."/>
            <person name="Zhang S."/>
            <person name="Goodwin S.B."/>
            <person name="Grigoriev I.V."/>
            <person name="Collemare J."/>
            <person name="Bradshaw R.E."/>
        </authorList>
    </citation>
    <scope>NUCLEOTIDE SEQUENCE [LARGE SCALE GENOMIC DNA]</scope>
    <source>
        <strain evidence="3">NZE10 / CBS 128990</strain>
    </source>
</reference>
<dbReference type="OrthoDB" id="3636394at2759"/>
<name>N1PE06_DOTSN</name>
<reference evidence="2 3" key="2">
    <citation type="journal article" date="2012" name="PLoS Pathog.">
        <title>Diverse lifestyles and strategies of plant pathogenesis encoded in the genomes of eighteen Dothideomycetes fungi.</title>
        <authorList>
            <person name="Ohm R.A."/>
            <person name="Feau N."/>
            <person name="Henrissat B."/>
            <person name="Schoch C.L."/>
            <person name="Horwitz B.A."/>
            <person name="Barry K.W."/>
            <person name="Condon B.J."/>
            <person name="Copeland A.C."/>
            <person name="Dhillon B."/>
            <person name="Glaser F."/>
            <person name="Hesse C.N."/>
            <person name="Kosti I."/>
            <person name="LaButti K."/>
            <person name="Lindquist E.A."/>
            <person name="Lucas S."/>
            <person name="Salamov A.A."/>
            <person name="Bradshaw R.E."/>
            <person name="Ciuffetti L."/>
            <person name="Hamelin R.C."/>
            <person name="Kema G.H.J."/>
            <person name="Lawrence C."/>
            <person name="Scott J.A."/>
            <person name="Spatafora J.W."/>
            <person name="Turgeon B.G."/>
            <person name="de Wit P.J.G.M."/>
            <person name="Zhong S."/>
            <person name="Goodwin S.B."/>
            <person name="Grigoriev I.V."/>
        </authorList>
    </citation>
    <scope>NUCLEOTIDE SEQUENCE [LARGE SCALE GENOMIC DNA]</scope>
    <source>
        <strain evidence="3">NZE10 / CBS 128990</strain>
    </source>
</reference>
<accession>N1PE06</accession>
<dbReference type="AlphaFoldDB" id="N1PE06"/>
<evidence type="ECO:0000313" key="2">
    <source>
        <dbReference type="EMBL" id="EME40592.1"/>
    </source>
</evidence>